<organism evidence="4 5">
    <name type="scientific">Mollisia scopiformis</name>
    <name type="common">Conifer needle endophyte fungus</name>
    <name type="synonym">Phialocephala scopiformis</name>
    <dbReference type="NCBI Taxonomy" id="149040"/>
    <lineage>
        <taxon>Eukaryota</taxon>
        <taxon>Fungi</taxon>
        <taxon>Dikarya</taxon>
        <taxon>Ascomycota</taxon>
        <taxon>Pezizomycotina</taxon>
        <taxon>Leotiomycetes</taxon>
        <taxon>Helotiales</taxon>
        <taxon>Mollisiaceae</taxon>
        <taxon>Mollisia</taxon>
    </lineage>
</organism>
<evidence type="ECO:0000256" key="2">
    <source>
        <dbReference type="SAM" id="SignalP"/>
    </source>
</evidence>
<dbReference type="InterPro" id="IPR034164">
    <property type="entry name" value="Pepsin-like_dom"/>
</dbReference>
<dbReference type="InParanoid" id="A0A194WU27"/>
<name>A0A194WU27_MOLSC</name>
<evidence type="ECO:0000256" key="1">
    <source>
        <dbReference type="ARBA" id="ARBA00007447"/>
    </source>
</evidence>
<protein>
    <submittedName>
        <fullName evidence="4">Acid protease</fullName>
    </submittedName>
</protein>
<dbReference type="OrthoDB" id="771136at2759"/>
<feature type="signal peptide" evidence="2">
    <location>
        <begin position="1"/>
        <end position="19"/>
    </location>
</feature>
<accession>A0A194WU27</accession>
<proteinExistence type="inferred from homology"/>
<dbReference type="Gene3D" id="2.40.70.10">
    <property type="entry name" value="Acid Proteases"/>
    <property type="match status" value="2"/>
</dbReference>
<dbReference type="EMBL" id="KQ947427">
    <property type="protein sequence ID" value="KUJ11184.1"/>
    <property type="molecule type" value="Genomic_DNA"/>
</dbReference>
<dbReference type="SUPFAM" id="SSF50630">
    <property type="entry name" value="Acid proteases"/>
    <property type="match status" value="1"/>
</dbReference>
<dbReference type="PROSITE" id="PS51767">
    <property type="entry name" value="PEPTIDASE_A1"/>
    <property type="match status" value="1"/>
</dbReference>
<evidence type="ECO:0000259" key="3">
    <source>
        <dbReference type="PROSITE" id="PS51767"/>
    </source>
</evidence>
<dbReference type="InterPro" id="IPR033121">
    <property type="entry name" value="PEPTIDASE_A1"/>
</dbReference>
<feature type="domain" description="Peptidase A1" evidence="3">
    <location>
        <begin position="69"/>
        <end position="395"/>
    </location>
</feature>
<dbReference type="GO" id="GO:0000324">
    <property type="term" value="C:fungal-type vacuole"/>
    <property type="evidence" value="ECO:0007669"/>
    <property type="project" value="TreeGrafter"/>
</dbReference>
<keyword evidence="4" id="KW-0645">Protease</keyword>
<dbReference type="PANTHER" id="PTHR47966">
    <property type="entry name" value="BETA-SITE APP-CLEAVING ENZYME, ISOFORM A-RELATED"/>
    <property type="match status" value="1"/>
</dbReference>
<dbReference type="GeneID" id="28815818"/>
<dbReference type="Proteomes" id="UP000070700">
    <property type="component" value="Unassembled WGS sequence"/>
</dbReference>
<sequence length="400" mass="45017">MKTSFVLYCAVALSGSIQAVLHRFPIHEHYVPTPSFAQRFKREQVPFSYQDFNDDTHKIPFKDVAIVLYGIDATLGTPPQPFLMSIDIDWDVLFVPSIACASQFCNSRKLSRFDSSISSSFVQGQQQLTIEYASMMSHGAISNETLSFGGLQVERQPFLEATDIWADGYFHWYRGYSGVIGFQPRFDTEAVVPFSSPWQTIVESGTLDRNIFSIRLPNGPHDFLQPRTNGELVIGGVDTQYSDHNFTILPLTPTTPDSWSVEARSVIWGDGTSLRQDFDHCVATFSISIPAIRLPGAWSHRLYELIGAREHDGFFMTFPCQNREFLPNLTIVLGGNEMILTPYEYSLESVGQPGSGLSCMVGFDQSPDNTIQLGWPFLENFISVFDQDLREVRIAKSNQK</sequence>
<dbReference type="PRINTS" id="PR00792">
    <property type="entry name" value="PEPSIN"/>
</dbReference>
<dbReference type="PANTHER" id="PTHR47966:SF51">
    <property type="entry name" value="BETA-SITE APP-CLEAVING ENZYME, ISOFORM A-RELATED"/>
    <property type="match status" value="1"/>
</dbReference>
<reference evidence="4 5" key="1">
    <citation type="submission" date="2015-10" db="EMBL/GenBank/DDBJ databases">
        <title>Full genome of DAOMC 229536 Phialocephala scopiformis, a fungal endophyte of spruce producing the potent anti-insectan compound rugulosin.</title>
        <authorList>
            <consortium name="DOE Joint Genome Institute"/>
            <person name="Walker A.K."/>
            <person name="Frasz S.L."/>
            <person name="Seifert K.A."/>
            <person name="Miller J.D."/>
            <person name="Mondo S.J."/>
            <person name="Labutti K."/>
            <person name="Lipzen A."/>
            <person name="Dockter R."/>
            <person name="Kennedy M."/>
            <person name="Grigoriev I.V."/>
            <person name="Spatafora J.W."/>
        </authorList>
    </citation>
    <scope>NUCLEOTIDE SEQUENCE [LARGE SCALE GENOMIC DNA]</scope>
    <source>
        <strain evidence="4 5">CBS 120377</strain>
    </source>
</reference>
<dbReference type="KEGG" id="psco:LY89DRAFT_239290"/>
<dbReference type="CDD" id="cd05471">
    <property type="entry name" value="pepsin_like"/>
    <property type="match status" value="1"/>
</dbReference>
<dbReference type="InterPro" id="IPR001461">
    <property type="entry name" value="Aspartic_peptidase_A1"/>
</dbReference>
<dbReference type="RefSeq" id="XP_018065539.1">
    <property type="nucleotide sequence ID" value="XM_018206092.1"/>
</dbReference>
<dbReference type="GO" id="GO:0006508">
    <property type="term" value="P:proteolysis"/>
    <property type="evidence" value="ECO:0007669"/>
    <property type="project" value="UniProtKB-KW"/>
</dbReference>
<evidence type="ECO:0000313" key="5">
    <source>
        <dbReference type="Proteomes" id="UP000070700"/>
    </source>
</evidence>
<keyword evidence="2" id="KW-0732">Signal</keyword>
<dbReference type="GO" id="GO:0004190">
    <property type="term" value="F:aspartic-type endopeptidase activity"/>
    <property type="evidence" value="ECO:0007669"/>
    <property type="project" value="InterPro"/>
</dbReference>
<gene>
    <name evidence="4" type="ORF">LY89DRAFT_239290</name>
</gene>
<dbReference type="AlphaFoldDB" id="A0A194WU27"/>
<comment type="similarity">
    <text evidence="1">Belongs to the peptidase A1 family.</text>
</comment>
<keyword evidence="5" id="KW-1185">Reference proteome</keyword>
<keyword evidence="4" id="KW-0378">Hydrolase</keyword>
<dbReference type="Pfam" id="PF00026">
    <property type="entry name" value="Asp"/>
    <property type="match status" value="1"/>
</dbReference>
<feature type="chain" id="PRO_5008267449" evidence="2">
    <location>
        <begin position="20"/>
        <end position="400"/>
    </location>
</feature>
<dbReference type="InterPro" id="IPR021109">
    <property type="entry name" value="Peptidase_aspartic_dom_sf"/>
</dbReference>
<evidence type="ECO:0000313" key="4">
    <source>
        <dbReference type="EMBL" id="KUJ11184.1"/>
    </source>
</evidence>